<evidence type="ECO:0000313" key="2">
    <source>
        <dbReference type="Proteomes" id="UP000184480"/>
    </source>
</evidence>
<accession>A0A1M5JHH9</accession>
<protein>
    <submittedName>
        <fullName evidence="1">Uncharacterized protein</fullName>
    </submittedName>
</protein>
<keyword evidence="2" id="KW-1185">Reference proteome</keyword>
<gene>
    <name evidence="1" type="ORF">SAMN05444362_12411</name>
</gene>
<name>A0A1M5JHH9_9BACT</name>
<organism evidence="1 2">
    <name type="scientific">Dysgonomonas macrotermitis</name>
    <dbReference type="NCBI Taxonomy" id="1346286"/>
    <lineage>
        <taxon>Bacteria</taxon>
        <taxon>Pseudomonadati</taxon>
        <taxon>Bacteroidota</taxon>
        <taxon>Bacteroidia</taxon>
        <taxon>Bacteroidales</taxon>
        <taxon>Dysgonomonadaceae</taxon>
        <taxon>Dysgonomonas</taxon>
    </lineage>
</organism>
<sequence length="100" mass="11366">MKSSAKTVLVIIFCCICGGFSAQNINIYFPYMAGKEYVFILNSGIATDTVQSGFIGETSRLTLIVPDTMPLRHLGNRRRPLVLQRYLESSDYFYLQNIKF</sequence>
<dbReference type="AlphaFoldDB" id="A0A1M5JHH9"/>
<proteinExistence type="predicted"/>
<dbReference type="Proteomes" id="UP000184480">
    <property type="component" value="Unassembled WGS sequence"/>
</dbReference>
<dbReference type="RefSeq" id="WP_062184723.1">
    <property type="nucleotide sequence ID" value="NZ_BBXL01000030.1"/>
</dbReference>
<dbReference type="STRING" id="1346286.SAMN05444362_12411"/>
<evidence type="ECO:0000313" key="1">
    <source>
        <dbReference type="EMBL" id="SHG39991.1"/>
    </source>
</evidence>
<dbReference type="EMBL" id="FQUC01000024">
    <property type="protein sequence ID" value="SHG39991.1"/>
    <property type="molecule type" value="Genomic_DNA"/>
</dbReference>
<reference evidence="2" key="1">
    <citation type="submission" date="2016-11" db="EMBL/GenBank/DDBJ databases">
        <authorList>
            <person name="Varghese N."/>
            <person name="Submissions S."/>
        </authorList>
    </citation>
    <scope>NUCLEOTIDE SEQUENCE [LARGE SCALE GENOMIC DNA]</scope>
    <source>
        <strain evidence="2">DSM 27370</strain>
    </source>
</reference>